<comment type="caution">
    <text evidence="1">The sequence shown here is derived from an EMBL/GenBank/DDBJ whole genome shotgun (WGS) entry which is preliminary data.</text>
</comment>
<name>A0A498IBQ9_MALDO</name>
<organism evidence="1 2">
    <name type="scientific">Malus domestica</name>
    <name type="common">Apple</name>
    <name type="synonym">Pyrus malus</name>
    <dbReference type="NCBI Taxonomy" id="3750"/>
    <lineage>
        <taxon>Eukaryota</taxon>
        <taxon>Viridiplantae</taxon>
        <taxon>Streptophyta</taxon>
        <taxon>Embryophyta</taxon>
        <taxon>Tracheophyta</taxon>
        <taxon>Spermatophyta</taxon>
        <taxon>Magnoliopsida</taxon>
        <taxon>eudicotyledons</taxon>
        <taxon>Gunneridae</taxon>
        <taxon>Pentapetalae</taxon>
        <taxon>rosids</taxon>
        <taxon>fabids</taxon>
        <taxon>Rosales</taxon>
        <taxon>Rosaceae</taxon>
        <taxon>Amygdaloideae</taxon>
        <taxon>Maleae</taxon>
        <taxon>Malus</taxon>
    </lineage>
</organism>
<sequence>MDLQFEELKGFIDLGFRKIKIQTWFQSFLGCKDWERKMIAEIESFDEPAITRLYLSEAWEDHIRLI</sequence>
<protein>
    <submittedName>
        <fullName evidence="1">Uncharacterized protein</fullName>
    </submittedName>
</protein>
<dbReference type="EMBL" id="RDQH01000339">
    <property type="protein sequence ID" value="RXH80399.1"/>
    <property type="molecule type" value="Genomic_DNA"/>
</dbReference>
<evidence type="ECO:0000313" key="1">
    <source>
        <dbReference type="EMBL" id="RXH80399.1"/>
    </source>
</evidence>
<reference evidence="1 2" key="1">
    <citation type="submission" date="2018-10" db="EMBL/GenBank/DDBJ databases">
        <title>A high-quality apple genome assembly.</title>
        <authorList>
            <person name="Hu J."/>
        </authorList>
    </citation>
    <scope>NUCLEOTIDE SEQUENCE [LARGE SCALE GENOMIC DNA]</scope>
    <source>
        <strain evidence="2">cv. HFTH1</strain>
        <tissue evidence="1">Young leaf</tissue>
    </source>
</reference>
<dbReference type="AlphaFoldDB" id="A0A498IBQ9"/>
<proteinExistence type="predicted"/>
<accession>A0A498IBQ9</accession>
<gene>
    <name evidence="1" type="ORF">DVH24_041546</name>
</gene>
<keyword evidence="2" id="KW-1185">Reference proteome</keyword>
<dbReference type="Proteomes" id="UP000290289">
    <property type="component" value="Chromosome 13"/>
</dbReference>
<evidence type="ECO:0000313" key="2">
    <source>
        <dbReference type="Proteomes" id="UP000290289"/>
    </source>
</evidence>